<dbReference type="PANTHER" id="PTHR11360">
    <property type="entry name" value="MONOCARBOXYLATE TRANSPORTER"/>
    <property type="match status" value="1"/>
</dbReference>
<comment type="subcellular location">
    <subcellularLocation>
        <location evidence="1">Cell membrane</location>
        <topology evidence="1">Multi-pass membrane protein</topology>
    </subcellularLocation>
</comment>
<feature type="domain" description="Major facilitator superfamily (MFS) profile" evidence="6">
    <location>
        <begin position="28"/>
        <end position="428"/>
    </location>
</feature>
<dbReference type="Proteomes" id="UP000298252">
    <property type="component" value="Unassembled WGS sequence"/>
</dbReference>
<sequence>MRRLAYVTEIAETTSDARGPRVHRAWWVAGVSCLAIIAAGTFTTMSGLLVDPLHTEFDWSRGTIGIAVSVNMVLYGLAAPFAAALMDKVGIRRVIAGALLIIAAGSSLTTIMTSSWQLVLFWGFLVGLGCGSVTMVFAATVANRWFVKRRGLVTGLLTAASVFGQFVFLPVLSSIIDHYQWRPAIMTIALTALIVVPFVWLLLRDHPADVGITAFGAREFAPKPSPVRGVARRTVRVLGTSVRTMPFWLLALTFAICGATTNGIMWSHFAPAAHDHGMPMTVAASMLAMIGIFNVVGTISSGWLTDRVDPRRLLCIFFALRGVSLLLLPILMTSTVQPQMIAFVILFGILDVATVPPTIALCREFYGEDSAIVFGWINASHQVGAGLMAFLGGVARDTTGSYTVVWIVAGSLCEAAALIALTIVRRTSSAGVLRTPQKSPDRGPF</sequence>
<comment type="caution">
    <text evidence="7">The sequence shown here is derived from an EMBL/GenBank/DDBJ whole genome shotgun (WGS) entry which is preliminary data.</text>
</comment>
<feature type="transmembrane region" description="Helical" evidence="5">
    <location>
        <begin position="404"/>
        <end position="424"/>
    </location>
</feature>
<feature type="transmembrane region" description="Helical" evidence="5">
    <location>
        <begin position="184"/>
        <end position="203"/>
    </location>
</feature>
<keyword evidence="4 5" id="KW-0472">Membrane</keyword>
<proteinExistence type="predicted"/>
<feature type="transmembrane region" description="Helical" evidence="5">
    <location>
        <begin position="340"/>
        <end position="361"/>
    </location>
</feature>
<feature type="transmembrane region" description="Helical" evidence="5">
    <location>
        <begin position="151"/>
        <end position="172"/>
    </location>
</feature>
<evidence type="ECO:0000256" key="1">
    <source>
        <dbReference type="ARBA" id="ARBA00004651"/>
    </source>
</evidence>
<dbReference type="InterPro" id="IPR020846">
    <property type="entry name" value="MFS_dom"/>
</dbReference>
<feature type="transmembrane region" description="Helical" evidence="5">
    <location>
        <begin position="62"/>
        <end position="82"/>
    </location>
</feature>
<organism evidence="7 8">
    <name type="scientific">Cryobacterium flavum</name>
    <dbReference type="NCBI Taxonomy" id="1424659"/>
    <lineage>
        <taxon>Bacteria</taxon>
        <taxon>Bacillati</taxon>
        <taxon>Actinomycetota</taxon>
        <taxon>Actinomycetes</taxon>
        <taxon>Micrococcales</taxon>
        <taxon>Microbacteriaceae</taxon>
        <taxon>Cryobacterium</taxon>
    </lineage>
</organism>
<reference evidence="7 8" key="1">
    <citation type="submission" date="2019-03" db="EMBL/GenBank/DDBJ databases">
        <title>Genomics of glacier-inhabiting Cryobacterium strains.</title>
        <authorList>
            <person name="Liu Q."/>
            <person name="Xin Y.-H."/>
        </authorList>
    </citation>
    <scope>NUCLEOTIDE SEQUENCE [LARGE SCALE GENOMIC DNA]</scope>
    <source>
        <strain evidence="7 8">Hh8</strain>
    </source>
</reference>
<evidence type="ECO:0000256" key="2">
    <source>
        <dbReference type="ARBA" id="ARBA00022692"/>
    </source>
</evidence>
<feature type="transmembrane region" description="Helical" evidence="5">
    <location>
        <begin position="25"/>
        <end position="50"/>
    </location>
</feature>
<feature type="transmembrane region" description="Helical" evidence="5">
    <location>
        <begin position="119"/>
        <end position="139"/>
    </location>
</feature>
<dbReference type="EMBL" id="SOFD01000001">
    <property type="protein sequence ID" value="TFB82390.1"/>
    <property type="molecule type" value="Genomic_DNA"/>
</dbReference>
<feature type="transmembrane region" description="Helical" evidence="5">
    <location>
        <begin position="281"/>
        <end position="304"/>
    </location>
</feature>
<evidence type="ECO:0000259" key="6">
    <source>
        <dbReference type="PROSITE" id="PS50850"/>
    </source>
</evidence>
<dbReference type="Gene3D" id="1.20.1250.20">
    <property type="entry name" value="MFS general substrate transporter like domains"/>
    <property type="match status" value="2"/>
</dbReference>
<keyword evidence="2 5" id="KW-0812">Transmembrane</keyword>
<dbReference type="PANTHER" id="PTHR11360:SF284">
    <property type="entry name" value="EG:103B4.3 PROTEIN-RELATED"/>
    <property type="match status" value="1"/>
</dbReference>
<dbReference type="InterPro" id="IPR050327">
    <property type="entry name" value="Proton-linked_MCT"/>
</dbReference>
<feature type="transmembrane region" description="Helical" evidence="5">
    <location>
        <begin position="313"/>
        <end position="334"/>
    </location>
</feature>
<evidence type="ECO:0000313" key="7">
    <source>
        <dbReference type="EMBL" id="TFB82390.1"/>
    </source>
</evidence>
<dbReference type="InterPro" id="IPR011701">
    <property type="entry name" value="MFS"/>
</dbReference>
<dbReference type="SUPFAM" id="SSF103473">
    <property type="entry name" value="MFS general substrate transporter"/>
    <property type="match status" value="1"/>
</dbReference>
<dbReference type="InterPro" id="IPR036259">
    <property type="entry name" value="MFS_trans_sf"/>
</dbReference>
<accession>A0ABY2I9R3</accession>
<dbReference type="PROSITE" id="PS50850">
    <property type="entry name" value="MFS"/>
    <property type="match status" value="1"/>
</dbReference>
<evidence type="ECO:0000256" key="5">
    <source>
        <dbReference type="SAM" id="Phobius"/>
    </source>
</evidence>
<feature type="transmembrane region" description="Helical" evidence="5">
    <location>
        <begin position="247"/>
        <end position="269"/>
    </location>
</feature>
<keyword evidence="3 5" id="KW-1133">Transmembrane helix</keyword>
<evidence type="ECO:0000256" key="3">
    <source>
        <dbReference type="ARBA" id="ARBA00022989"/>
    </source>
</evidence>
<protein>
    <submittedName>
        <fullName evidence="7">MFS transporter</fullName>
    </submittedName>
</protein>
<dbReference type="CDD" id="cd17355">
    <property type="entry name" value="MFS_YcxA_like"/>
    <property type="match status" value="1"/>
</dbReference>
<evidence type="ECO:0000313" key="8">
    <source>
        <dbReference type="Proteomes" id="UP000298252"/>
    </source>
</evidence>
<name>A0ABY2I9R3_9MICO</name>
<feature type="transmembrane region" description="Helical" evidence="5">
    <location>
        <begin position="94"/>
        <end position="113"/>
    </location>
</feature>
<dbReference type="Pfam" id="PF07690">
    <property type="entry name" value="MFS_1"/>
    <property type="match status" value="1"/>
</dbReference>
<keyword evidence="8" id="KW-1185">Reference proteome</keyword>
<evidence type="ECO:0000256" key="4">
    <source>
        <dbReference type="ARBA" id="ARBA00023136"/>
    </source>
</evidence>
<feature type="transmembrane region" description="Helical" evidence="5">
    <location>
        <begin position="373"/>
        <end position="392"/>
    </location>
</feature>
<gene>
    <name evidence="7" type="ORF">E3O21_00135</name>
</gene>